<name>A0A1I7YD85_9BILA</name>
<proteinExistence type="predicted"/>
<feature type="region of interest" description="Disordered" evidence="1">
    <location>
        <begin position="120"/>
        <end position="144"/>
    </location>
</feature>
<sequence>MMPRRVIQGDQQCEESQVRSLLLDSSRCRSSECRADMRDCNGLDMDCNGSDCIDCVNQLCQPRRHLNLHSLDNHFTASLVNARISVVWYDCSNKSELCGMIGQKAQTVCDQRDRSPLSSYKESLPIESASDRSTPLVQQDITGA</sequence>
<dbReference type="AlphaFoldDB" id="A0A1I7YD85"/>
<evidence type="ECO:0000313" key="3">
    <source>
        <dbReference type="WBParaSite" id="L893_g1517.t2"/>
    </source>
</evidence>
<feature type="compositionally biased region" description="Polar residues" evidence="1">
    <location>
        <begin position="131"/>
        <end position="144"/>
    </location>
</feature>
<organism evidence="2 3">
    <name type="scientific">Steinernema glaseri</name>
    <dbReference type="NCBI Taxonomy" id="37863"/>
    <lineage>
        <taxon>Eukaryota</taxon>
        <taxon>Metazoa</taxon>
        <taxon>Ecdysozoa</taxon>
        <taxon>Nematoda</taxon>
        <taxon>Chromadorea</taxon>
        <taxon>Rhabditida</taxon>
        <taxon>Tylenchina</taxon>
        <taxon>Panagrolaimomorpha</taxon>
        <taxon>Strongyloidoidea</taxon>
        <taxon>Steinernematidae</taxon>
        <taxon>Steinernema</taxon>
    </lineage>
</organism>
<evidence type="ECO:0000313" key="2">
    <source>
        <dbReference type="Proteomes" id="UP000095287"/>
    </source>
</evidence>
<dbReference type="WBParaSite" id="L893_g1517.t2">
    <property type="protein sequence ID" value="L893_g1517.t2"/>
    <property type="gene ID" value="L893_g1517"/>
</dbReference>
<keyword evidence="2" id="KW-1185">Reference proteome</keyword>
<evidence type="ECO:0000256" key="1">
    <source>
        <dbReference type="SAM" id="MobiDB-lite"/>
    </source>
</evidence>
<reference evidence="3" key="1">
    <citation type="submission" date="2016-11" db="UniProtKB">
        <authorList>
            <consortium name="WormBaseParasite"/>
        </authorList>
    </citation>
    <scope>IDENTIFICATION</scope>
</reference>
<protein>
    <submittedName>
        <fullName evidence="3">Disintegrin domain-containing protein</fullName>
    </submittedName>
</protein>
<dbReference type="Proteomes" id="UP000095287">
    <property type="component" value="Unplaced"/>
</dbReference>
<accession>A0A1I7YD85</accession>